<keyword evidence="1" id="KW-0732">Signal</keyword>
<dbReference type="PROSITE" id="PS51257">
    <property type="entry name" value="PROKAR_LIPOPROTEIN"/>
    <property type="match status" value="1"/>
</dbReference>
<evidence type="ECO:0000313" key="3">
    <source>
        <dbReference type="Proteomes" id="UP000578091"/>
    </source>
</evidence>
<organism evidence="2 3">
    <name type="scientific">Luteimonas salinisoli</name>
    <dbReference type="NCBI Taxonomy" id="2752307"/>
    <lineage>
        <taxon>Bacteria</taxon>
        <taxon>Pseudomonadati</taxon>
        <taxon>Pseudomonadota</taxon>
        <taxon>Gammaproteobacteria</taxon>
        <taxon>Lysobacterales</taxon>
        <taxon>Lysobacteraceae</taxon>
        <taxon>Luteimonas</taxon>
    </lineage>
</organism>
<proteinExistence type="predicted"/>
<evidence type="ECO:0000256" key="1">
    <source>
        <dbReference type="SAM" id="SignalP"/>
    </source>
</evidence>
<sequence>MKAFLVVALALLTSCSIANVFRSGNDDMCRYLLVELDPHMEGAIARESRQEPPQGALTQGYSRGAWDAYWNHRIYHLWDVGPSSCNGTYEGPSGPEIIRRAVLRRQEVGLPSINLEERNRDKSL</sequence>
<dbReference type="AlphaFoldDB" id="A0A853JEP4"/>
<keyword evidence="3" id="KW-1185">Reference proteome</keyword>
<reference evidence="2 3" key="1">
    <citation type="submission" date="2020-07" db="EMBL/GenBank/DDBJ databases">
        <title>Luteimonas sp. SJ-92.</title>
        <authorList>
            <person name="Huang X.-X."/>
            <person name="Xu L."/>
            <person name="Sun J.-Q."/>
        </authorList>
    </citation>
    <scope>NUCLEOTIDE SEQUENCE [LARGE SCALE GENOMIC DNA]</scope>
    <source>
        <strain evidence="2 3">SJ-92</strain>
    </source>
</reference>
<evidence type="ECO:0000313" key="2">
    <source>
        <dbReference type="EMBL" id="NZA27801.1"/>
    </source>
</evidence>
<name>A0A853JEP4_9GAMM</name>
<comment type="caution">
    <text evidence="2">The sequence shown here is derived from an EMBL/GenBank/DDBJ whole genome shotgun (WGS) entry which is preliminary data.</text>
</comment>
<dbReference type="Proteomes" id="UP000578091">
    <property type="component" value="Unassembled WGS sequence"/>
</dbReference>
<dbReference type="RefSeq" id="WP_180679565.1">
    <property type="nucleotide sequence ID" value="NZ_JACCKA010000086.1"/>
</dbReference>
<feature type="signal peptide" evidence="1">
    <location>
        <begin position="1"/>
        <end position="18"/>
    </location>
</feature>
<feature type="chain" id="PRO_5032510334" evidence="1">
    <location>
        <begin position="19"/>
        <end position="124"/>
    </location>
</feature>
<dbReference type="EMBL" id="JACCKA010000086">
    <property type="protein sequence ID" value="NZA27801.1"/>
    <property type="molecule type" value="Genomic_DNA"/>
</dbReference>
<accession>A0A853JEP4</accession>
<gene>
    <name evidence="2" type="ORF">H0E84_15590</name>
</gene>
<protein>
    <submittedName>
        <fullName evidence="2">Uncharacterized protein</fullName>
    </submittedName>
</protein>